<dbReference type="SMART" id="SM00338">
    <property type="entry name" value="BRLZ"/>
    <property type="match status" value="1"/>
</dbReference>
<dbReference type="Pfam" id="PF07716">
    <property type="entry name" value="bZIP_2"/>
    <property type="match status" value="1"/>
</dbReference>
<dbReference type="GO" id="GO:0005634">
    <property type="term" value="C:nucleus"/>
    <property type="evidence" value="ECO:0007669"/>
    <property type="project" value="UniProtKB-SubCell"/>
</dbReference>
<reference evidence="11" key="1">
    <citation type="submission" date="2012-01" db="EMBL/GenBank/DDBJ databases">
        <title>The Genome Sequence of Oreochromis niloticus (Nile Tilapia).</title>
        <authorList>
            <consortium name="Broad Institute Genome Assembly Team"/>
            <consortium name="Broad Institute Sequencing Platform"/>
            <person name="Di Palma F."/>
            <person name="Johnson J."/>
            <person name="Lander E.S."/>
            <person name="Lindblad-Toh K."/>
        </authorList>
    </citation>
    <scope>NUCLEOTIDE SEQUENCE [LARGE SCALE GENOMIC DNA]</scope>
</reference>
<proteinExistence type="inferred from homology"/>
<feature type="compositionally biased region" description="Pro residues" evidence="8">
    <location>
        <begin position="246"/>
        <end position="261"/>
    </location>
</feature>
<name>A0A669D704_ORENI</name>
<dbReference type="OMA" id="YDADNFQ"/>
<feature type="region of interest" description="Disordered" evidence="8">
    <location>
        <begin position="168"/>
        <end position="196"/>
    </location>
</feature>
<keyword evidence="7" id="KW-0175">Coiled coil</keyword>
<dbReference type="Ensembl" id="ENSONIT00000073643.1">
    <property type="protein sequence ID" value="ENSONIP00000055602.1"/>
    <property type="gene ID" value="ENSONIG00000039549.1"/>
</dbReference>
<dbReference type="GO" id="GO:0000981">
    <property type="term" value="F:DNA-binding transcription factor activity, RNA polymerase II-specific"/>
    <property type="evidence" value="ECO:0007669"/>
    <property type="project" value="TreeGrafter"/>
</dbReference>
<evidence type="ECO:0000256" key="5">
    <source>
        <dbReference type="ARBA" id="ARBA00023163"/>
    </source>
</evidence>
<dbReference type="InterPro" id="IPR040223">
    <property type="entry name" value="PAR_bZIP"/>
</dbReference>
<accession>A0A669D704</accession>
<evidence type="ECO:0000256" key="3">
    <source>
        <dbReference type="ARBA" id="ARBA00023015"/>
    </source>
</evidence>
<protein>
    <submittedName>
        <fullName evidence="10">HLF transcription factor, PAR bZIP family member a</fullName>
    </submittedName>
</protein>
<evidence type="ECO:0000256" key="6">
    <source>
        <dbReference type="ARBA" id="ARBA00023242"/>
    </source>
</evidence>
<reference evidence="10" key="2">
    <citation type="submission" date="2025-08" db="UniProtKB">
        <authorList>
            <consortium name="Ensembl"/>
        </authorList>
    </citation>
    <scope>IDENTIFICATION</scope>
</reference>
<dbReference type="Proteomes" id="UP000005207">
    <property type="component" value="Linkage group LG4"/>
</dbReference>
<keyword evidence="5" id="KW-0804">Transcription</keyword>
<dbReference type="PROSITE" id="PS50217">
    <property type="entry name" value="BZIP"/>
    <property type="match status" value="1"/>
</dbReference>
<reference evidence="10" key="3">
    <citation type="submission" date="2025-09" db="UniProtKB">
        <authorList>
            <consortium name="Ensembl"/>
        </authorList>
    </citation>
    <scope>IDENTIFICATION</scope>
</reference>
<dbReference type="AlphaFoldDB" id="A0A669D704"/>
<dbReference type="GO" id="GO:0000978">
    <property type="term" value="F:RNA polymerase II cis-regulatory region sequence-specific DNA binding"/>
    <property type="evidence" value="ECO:0007669"/>
    <property type="project" value="TreeGrafter"/>
</dbReference>
<comment type="similarity">
    <text evidence="2">Belongs to the bZIP family. PAR subfamily.</text>
</comment>
<feature type="region of interest" description="Disordered" evidence="8">
    <location>
        <begin position="230"/>
        <end position="308"/>
    </location>
</feature>
<dbReference type="GeneTree" id="ENSGT00940000156555"/>
<keyword evidence="4" id="KW-0238">DNA-binding</keyword>
<organism evidence="10 11">
    <name type="scientific">Oreochromis niloticus</name>
    <name type="common">Nile tilapia</name>
    <name type="synonym">Tilapia nilotica</name>
    <dbReference type="NCBI Taxonomy" id="8128"/>
    <lineage>
        <taxon>Eukaryota</taxon>
        <taxon>Metazoa</taxon>
        <taxon>Chordata</taxon>
        <taxon>Craniata</taxon>
        <taxon>Vertebrata</taxon>
        <taxon>Euteleostomi</taxon>
        <taxon>Actinopterygii</taxon>
        <taxon>Neopterygii</taxon>
        <taxon>Teleostei</taxon>
        <taxon>Neoteleostei</taxon>
        <taxon>Acanthomorphata</taxon>
        <taxon>Ovalentaria</taxon>
        <taxon>Cichlomorphae</taxon>
        <taxon>Cichliformes</taxon>
        <taxon>Cichlidae</taxon>
        <taxon>African cichlids</taxon>
        <taxon>Pseudocrenilabrinae</taxon>
        <taxon>Oreochromini</taxon>
        <taxon>Oreochromis</taxon>
    </lineage>
</organism>
<feature type="domain" description="BZIP" evidence="9">
    <location>
        <begin position="363"/>
        <end position="426"/>
    </location>
</feature>
<evidence type="ECO:0000259" key="9">
    <source>
        <dbReference type="PROSITE" id="PS50217"/>
    </source>
</evidence>
<evidence type="ECO:0000313" key="10">
    <source>
        <dbReference type="Ensembl" id="ENSONIP00000055602.1"/>
    </source>
</evidence>
<sequence>MFPTVIERNSEATLFSFFSIAPRSPPSRCFDVTGVRLRTWMEECRSSDSDTPPSALLLQLFASRPRRQTDSRSPTCCCAEPRRLPPSTGVVYSTCAGLSQTGQRVRSRLFLLLSGGEFKSLRALFSNCPSRHMEKMARPLPINPTFLPPTHGVLKSLLENPLKLPFHHDEGFGKDKEKEKKLDDESSAASHPQSAFLGPTLWDKTLPYDGDNFQLEYMDLEEFLSENGIPANTAQSDQAPQTAQPPQAPLQQAPPPAPPTPSVVDLSSRATTSVHTGMAPQTCLHSPSTAALPSARDTPSPIDPESIQVPVTYEPDPADLALSSVPGQEMFDPRKRKFSAEELKPQPMIKKARKVFIPEDLKDDKYWARRRKNNVAAKRSRDARRLKENQIAIRASFLEKENAALRMEVADLRKELGRCKNILAKYEARHGPL</sequence>
<feature type="coiled-coil region" evidence="7">
    <location>
        <begin position="395"/>
        <end position="429"/>
    </location>
</feature>
<dbReference type="Gene3D" id="1.20.5.170">
    <property type="match status" value="1"/>
</dbReference>
<evidence type="ECO:0000256" key="2">
    <source>
        <dbReference type="ARBA" id="ARBA00009208"/>
    </source>
</evidence>
<dbReference type="InterPro" id="IPR004827">
    <property type="entry name" value="bZIP"/>
</dbReference>
<keyword evidence="11" id="KW-1185">Reference proteome</keyword>
<dbReference type="InParanoid" id="A0A669D704"/>
<gene>
    <name evidence="10" type="primary">hlfa</name>
</gene>
<feature type="compositionally biased region" description="Basic and acidic residues" evidence="8">
    <location>
        <begin position="168"/>
        <end position="184"/>
    </location>
</feature>
<evidence type="ECO:0000256" key="4">
    <source>
        <dbReference type="ARBA" id="ARBA00023125"/>
    </source>
</evidence>
<evidence type="ECO:0000256" key="1">
    <source>
        <dbReference type="ARBA" id="ARBA00004123"/>
    </source>
</evidence>
<evidence type="ECO:0000256" key="7">
    <source>
        <dbReference type="SAM" id="Coils"/>
    </source>
</evidence>
<dbReference type="InterPro" id="IPR046347">
    <property type="entry name" value="bZIP_sf"/>
</dbReference>
<comment type="subcellular location">
    <subcellularLocation>
        <location evidence="1">Nucleus</location>
    </subcellularLocation>
</comment>
<feature type="compositionally biased region" description="Low complexity" evidence="8">
    <location>
        <begin position="234"/>
        <end position="245"/>
    </location>
</feature>
<evidence type="ECO:0000313" key="11">
    <source>
        <dbReference type="Proteomes" id="UP000005207"/>
    </source>
</evidence>
<dbReference type="PANTHER" id="PTHR11988:SF28">
    <property type="entry name" value="HEPATIC LEUKEMIA FACTOR"/>
    <property type="match status" value="1"/>
</dbReference>
<dbReference type="SUPFAM" id="SSF57959">
    <property type="entry name" value="Leucine zipper domain"/>
    <property type="match status" value="1"/>
</dbReference>
<dbReference type="PANTHER" id="PTHR11988">
    <property type="entry name" value="THYROTROPH EMBRYONIC FACTOR RELATED"/>
    <property type="match status" value="1"/>
</dbReference>
<keyword evidence="3" id="KW-0805">Transcription regulation</keyword>
<evidence type="ECO:0000256" key="8">
    <source>
        <dbReference type="SAM" id="MobiDB-lite"/>
    </source>
</evidence>
<dbReference type="FunCoup" id="A0A669D704">
    <property type="interactions" value="600"/>
</dbReference>
<keyword evidence="6" id="KW-0539">Nucleus</keyword>
<dbReference type="FunFam" id="1.20.5.170:FF:000007">
    <property type="entry name" value="hepatic leukemia factor isoform X2"/>
    <property type="match status" value="1"/>
</dbReference>
<dbReference type="CDD" id="cd14695">
    <property type="entry name" value="bZIP_HLF"/>
    <property type="match status" value="1"/>
</dbReference>